<dbReference type="Proteomes" id="UP001058974">
    <property type="component" value="Chromosome 5"/>
</dbReference>
<protein>
    <recommendedName>
        <fullName evidence="1">DUF4283 domain-containing protein</fullName>
    </recommendedName>
</protein>
<keyword evidence="3" id="KW-1185">Reference proteome</keyword>
<dbReference type="InterPro" id="IPR025558">
    <property type="entry name" value="DUF4283"/>
</dbReference>
<comment type="caution">
    <text evidence="2">The sequence shown here is derived from an EMBL/GenBank/DDBJ whole genome shotgun (WGS) entry which is preliminary data.</text>
</comment>
<feature type="domain" description="DUF4283" evidence="1">
    <location>
        <begin position="2"/>
        <end position="61"/>
    </location>
</feature>
<reference evidence="2 3" key="1">
    <citation type="journal article" date="2022" name="Nat. Genet.">
        <title>Improved pea reference genome and pan-genome highlight genomic features and evolutionary characteristics.</title>
        <authorList>
            <person name="Yang T."/>
            <person name="Liu R."/>
            <person name="Luo Y."/>
            <person name="Hu S."/>
            <person name="Wang D."/>
            <person name="Wang C."/>
            <person name="Pandey M.K."/>
            <person name="Ge S."/>
            <person name="Xu Q."/>
            <person name="Li N."/>
            <person name="Li G."/>
            <person name="Huang Y."/>
            <person name="Saxena R.K."/>
            <person name="Ji Y."/>
            <person name="Li M."/>
            <person name="Yan X."/>
            <person name="He Y."/>
            <person name="Liu Y."/>
            <person name="Wang X."/>
            <person name="Xiang C."/>
            <person name="Varshney R.K."/>
            <person name="Ding H."/>
            <person name="Gao S."/>
            <person name="Zong X."/>
        </authorList>
    </citation>
    <scope>NUCLEOTIDE SEQUENCE [LARGE SCALE GENOMIC DNA]</scope>
    <source>
        <strain evidence="2 3">cv. Zhongwan 6</strain>
    </source>
</reference>
<evidence type="ECO:0000259" key="1">
    <source>
        <dbReference type="Pfam" id="PF14111"/>
    </source>
</evidence>
<proteinExistence type="predicted"/>
<evidence type="ECO:0000313" key="3">
    <source>
        <dbReference type="Proteomes" id="UP001058974"/>
    </source>
</evidence>
<dbReference type="Gramene" id="Psat05G0143100-T1">
    <property type="protein sequence ID" value="KAI5404273.1"/>
    <property type="gene ID" value="KIW84_051431"/>
</dbReference>
<dbReference type="EMBL" id="JAMSHJ010000005">
    <property type="protein sequence ID" value="KAI5404273.1"/>
    <property type="molecule type" value="Genomic_DNA"/>
</dbReference>
<gene>
    <name evidence="2" type="ORF">KIW84_051431</name>
</gene>
<dbReference type="Pfam" id="PF14111">
    <property type="entry name" value="DUF4283"/>
    <property type="match status" value="1"/>
</dbReference>
<accession>A0A9D5ADN8</accession>
<name>A0A9D5ADN8_PEA</name>
<sequence>MLGRSIRFRALENKLQLLWAKRGVLNIIDLGQEFHLVTFTIPEDQSDALLEGPWMIYDHYLTGGHFKIKYKGLHLLYLKYGKYGHYVEGCGTQMEVGMYREGGTKFGPNGKNSSEPHNKEQEA</sequence>
<evidence type="ECO:0000313" key="2">
    <source>
        <dbReference type="EMBL" id="KAI5404273.1"/>
    </source>
</evidence>
<dbReference type="AlphaFoldDB" id="A0A9D5ADN8"/>
<organism evidence="2 3">
    <name type="scientific">Pisum sativum</name>
    <name type="common">Garden pea</name>
    <name type="synonym">Lathyrus oleraceus</name>
    <dbReference type="NCBI Taxonomy" id="3888"/>
    <lineage>
        <taxon>Eukaryota</taxon>
        <taxon>Viridiplantae</taxon>
        <taxon>Streptophyta</taxon>
        <taxon>Embryophyta</taxon>
        <taxon>Tracheophyta</taxon>
        <taxon>Spermatophyta</taxon>
        <taxon>Magnoliopsida</taxon>
        <taxon>eudicotyledons</taxon>
        <taxon>Gunneridae</taxon>
        <taxon>Pentapetalae</taxon>
        <taxon>rosids</taxon>
        <taxon>fabids</taxon>
        <taxon>Fabales</taxon>
        <taxon>Fabaceae</taxon>
        <taxon>Papilionoideae</taxon>
        <taxon>50 kb inversion clade</taxon>
        <taxon>NPAAA clade</taxon>
        <taxon>Hologalegina</taxon>
        <taxon>IRL clade</taxon>
        <taxon>Fabeae</taxon>
        <taxon>Lathyrus</taxon>
    </lineage>
</organism>